<organism evidence="1 2">
    <name type="scientific">Hibiscus sabdariffa</name>
    <name type="common">roselle</name>
    <dbReference type="NCBI Taxonomy" id="183260"/>
    <lineage>
        <taxon>Eukaryota</taxon>
        <taxon>Viridiplantae</taxon>
        <taxon>Streptophyta</taxon>
        <taxon>Embryophyta</taxon>
        <taxon>Tracheophyta</taxon>
        <taxon>Spermatophyta</taxon>
        <taxon>Magnoliopsida</taxon>
        <taxon>eudicotyledons</taxon>
        <taxon>Gunneridae</taxon>
        <taxon>Pentapetalae</taxon>
        <taxon>rosids</taxon>
        <taxon>malvids</taxon>
        <taxon>Malvales</taxon>
        <taxon>Malvaceae</taxon>
        <taxon>Malvoideae</taxon>
        <taxon>Hibiscus</taxon>
    </lineage>
</organism>
<evidence type="ECO:0000313" key="1">
    <source>
        <dbReference type="EMBL" id="KAK9028403.1"/>
    </source>
</evidence>
<sequence>MNVEPFCLAVSRCLQGACNGDSTELLLGGTLRKYFLSIRPRCWAHLSWIISDHKRWQIITLKATKPAQEESLKEMMTVETGTCARWLQRYHLHYNHKVDAYSFAIVLWMPMLEK</sequence>
<comment type="caution">
    <text evidence="1">The sequence shown here is derived from an EMBL/GenBank/DDBJ whole genome shotgun (WGS) entry which is preliminary data.</text>
</comment>
<evidence type="ECO:0000313" key="2">
    <source>
        <dbReference type="Proteomes" id="UP001396334"/>
    </source>
</evidence>
<reference evidence="1 2" key="1">
    <citation type="journal article" date="2024" name="G3 (Bethesda)">
        <title>Genome assembly of Hibiscus sabdariffa L. provides insights into metabolisms of medicinal natural products.</title>
        <authorList>
            <person name="Kim T."/>
        </authorList>
    </citation>
    <scope>NUCLEOTIDE SEQUENCE [LARGE SCALE GENOMIC DNA]</scope>
    <source>
        <strain evidence="1">TK-2024</strain>
        <tissue evidence="1">Old leaves</tissue>
    </source>
</reference>
<name>A0ABR2STZ1_9ROSI</name>
<dbReference type="EMBL" id="JBBPBN010000012">
    <property type="protein sequence ID" value="KAK9028403.1"/>
    <property type="molecule type" value="Genomic_DNA"/>
</dbReference>
<protein>
    <submittedName>
        <fullName evidence="1">Uncharacterized protein</fullName>
    </submittedName>
</protein>
<dbReference type="Proteomes" id="UP001396334">
    <property type="component" value="Unassembled WGS sequence"/>
</dbReference>
<keyword evidence="2" id="KW-1185">Reference proteome</keyword>
<accession>A0ABR2STZ1</accession>
<proteinExistence type="predicted"/>
<gene>
    <name evidence="1" type="ORF">V6N11_068208</name>
</gene>